<reference evidence="2" key="1">
    <citation type="journal article" date="2014" name="Int. J. Syst. Evol. Microbiol.">
        <title>Complete genome sequence of Corynebacterium casei LMG S-19264T (=DSM 44701T), isolated from a smear-ripened cheese.</title>
        <authorList>
            <consortium name="US DOE Joint Genome Institute (JGI-PGF)"/>
            <person name="Walter F."/>
            <person name="Albersmeier A."/>
            <person name="Kalinowski J."/>
            <person name="Ruckert C."/>
        </authorList>
    </citation>
    <scope>NUCLEOTIDE SEQUENCE</scope>
    <source>
        <strain evidence="2">JCM 19831</strain>
    </source>
</reference>
<dbReference type="SUPFAM" id="SSF52540">
    <property type="entry name" value="P-loop containing nucleoside triphosphate hydrolases"/>
    <property type="match status" value="1"/>
</dbReference>
<dbReference type="InterPro" id="IPR058852">
    <property type="entry name" value="HTH_77"/>
</dbReference>
<evidence type="ECO:0000313" key="2">
    <source>
        <dbReference type="EMBL" id="GGM45412.1"/>
    </source>
</evidence>
<keyword evidence="3" id="KW-1185">Reference proteome</keyword>
<organism evidence="2 3">
    <name type="scientific">Dactylosporangium sucinum</name>
    <dbReference type="NCBI Taxonomy" id="1424081"/>
    <lineage>
        <taxon>Bacteria</taxon>
        <taxon>Bacillati</taxon>
        <taxon>Actinomycetota</taxon>
        <taxon>Actinomycetes</taxon>
        <taxon>Micromonosporales</taxon>
        <taxon>Micromonosporaceae</taxon>
        <taxon>Dactylosporangium</taxon>
    </lineage>
</organism>
<dbReference type="EMBL" id="BMPI01000027">
    <property type="protein sequence ID" value="GGM45412.1"/>
    <property type="molecule type" value="Genomic_DNA"/>
</dbReference>
<dbReference type="Gene3D" id="1.25.40.10">
    <property type="entry name" value="Tetratricopeptide repeat domain"/>
    <property type="match status" value="1"/>
</dbReference>
<proteinExistence type="predicted"/>
<dbReference type="Gene3D" id="3.40.50.300">
    <property type="entry name" value="P-loop containing nucleotide triphosphate hydrolases"/>
    <property type="match status" value="1"/>
</dbReference>
<dbReference type="PANTHER" id="PTHR47691:SF3">
    <property type="entry name" value="HTH-TYPE TRANSCRIPTIONAL REGULATOR RV0890C-RELATED"/>
    <property type="match status" value="1"/>
</dbReference>
<dbReference type="GO" id="GO:0003677">
    <property type="term" value="F:DNA binding"/>
    <property type="evidence" value="ECO:0007669"/>
    <property type="project" value="InterPro"/>
</dbReference>
<sequence>MADELARAGVTDRETDVLRAVGERLRNREIAERLHVSVRTVESHIAALLRKLGVADRAGLVEAGERLLRRPVPGRPALPAPLTSLVGREREAGEVRDRLGTHRLVTLVGPGGVGKTRLALHAAAGAAYFADLAPVTADLVGDVVARALGVVPEPGWSLAEILRGAAAELSGLLLVDNCEHVVAEAAAVVAELLGSGPVRVLATSREPLGVPGEVVYPVPPLDVPEAGAAVGDSTAVRLFVERAAAASPGFALTDANAAAVAALCRRVDGLPLAIELAASRIRTFGPAELVEHLDHRFDLLSAGARTTGARHRTLRGAIDWSYRLLDDDERALFDRLGVFPADFDYAAVRAVHPGAVVSLLPTLVDKSLVTAVGADARRYRLLETLRAYAAERLEDGGAAEAARRDHAAHYLAFAEDAAGRLRGPGQRRWLDVLTAEQPNLRAALAHCVAAGDLEAAWRWIAALERFWDLAGRRREASEWLHRTMAAGEPPASPAVVAGLAAASALLHASDGRTALDLAERARRLAAGLDDVSRARAAHALGVSATWLRPELSRPALLEALAGFGAGHAWERALVMQGLVSISSTLSEALQWGRDGVTLFRRVGDPVYAANTLFMMAQRAMNAGIGDDEVRGWLSESRQLAEAAGSETDIAHAAVGFAQLAWVRGETGRAAGLMGSLLPTLRRLGDRRCTGRALLMLGEEARSAGRLDRAESLLRGSAEAVAVAGQSIVLVSALESLAAVLAARGRPREAAVLLGAAHGERAAAGRHPLGPPDEGLRAGLAAALGGEAFAAAHAEGEGLRPAAALAVVAT</sequence>
<dbReference type="SUPFAM" id="SSF46894">
    <property type="entry name" value="C-terminal effector domain of the bipartite response regulators"/>
    <property type="match status" value="1"/>
</dbReference>
<dbReference type="InterPro" id="IPR036388">
    <property type="entry name" value="WH-like_DNA-bd_sf"/>
</dbReference>
<dbReference type="CDD" id="cd06170">
    <property type="entry name" value="LuxR_C_like"/>
    <property type="match status" value="1"/>
</dbReference>
<dbReference type="SMART" id="SM00421">
    <property type="entry name" value="HTH_LUXR"/>
    <property type="match status" value="1"/>
</dbReference>
<reference evidence="2" key="2">
    <citation type="submission" date="2020-09" db="EMBL/GenBank/DDBJ databases">
        <authorList>
            <person name="Sun Q."/>
            <person name="Ohkuma M."/>
        </authorList>
    </citation>
    <scope>NUCLEOTIDE SEQUENCE</scope>
    <source>
        <strain evidence="2">JCM 19831</strain>
    </source>
</reference>
<dbReference type="PRINTS" id="PR00038">
    <property type="entry name" value="HTHLUXR"/>
</dbReference>
<protein>
    <recommendedName>
        <fullName evidence="1">HTH luxR-type domain-containing protein</fullName>
    </recommendedName>
</protein>
<dbReference type="Gene3D" id="1.10.10.10">
    <property type="entry name" value="Winged helix-like DNA-binding domain superfamily/Winged helix DNA-binding domain"/>
    <property type="match status" value="1"/>
</dbReference>
<dbReference type="PROSITE" id="PS50043">
    <property type="entry name" value="HTH_LUXR_2"/>
    <property type="match status" value="1"/>
</dbReference>
<dbReference type="InterPro" id="IPR016032">
    <property type="entry name" value="Sig_transdc_resp-reg_C-effctor"/>
</dbReference>
<dbReference type="Pfam" id="PF25872">
    <property type="entry name" value="HTH_77"/>
    <property type="match status" value="1"/>
</dbReference>
<dbReference type="Pfam" id="PF00196">
    <property type="entry name" value="GerE"/>
    <property type="match status" value="1"/>
</dbReference>
<evidence type="ECO:0000313" key="3">
    <source>
        <dbReference type="Proteomes" id="UP000642070"/>
    </source>
</evidence>
<comment type="caution">
    <text evidence="2">The sequence shown here is derived from an EMBL/GenBank/DDBJ whole genome shotgun (WGS) entry which is preliminary data.</text>
</comment>
<dbReference type="Proteomes" id="UP000642070">
    <property type="component" value="Unassembled WGS sequence"/>
</dbReference>
<name>A0A917WZS3_9ACTN</name>
<dbReference type="InterPro" id="IPR027417">
    <property type="entry name" value="P-loop_NTPase"/>
</dbReference>
<evidence type="ECO:0000259" key="1">
    <source>
        <dbReference type="PROSITE" id="PS50043"/>
    </source>
</evidence>
<dbReference type="AlphaFoldDB" id="A0A917WZS3"/>
<feature type="domain" description="HTH luxR-type" evidence="1">
    <location>
        <begin position="1"/>
        <end position="68"/>
    </location>
</feature>
<gene>
    <name evidence="2" type="ORF">GCM10007977_053750</name>
</gene>
<accession>A0A917WZS3</accession>
<dbReference type="PANTHER" id="PTHR47691">
    <property type="entry name" value="REGULATOR-RELATED"/>
    <property type="match status" value="1"/>
</dbReference>
<dbReference type="GO" id="GO:0006355">
    <property type="term" value="P:regulation of DNA-templated transcription"/>
    <property type="evidence" value="ECO:0007669"/>
    <property type="project" value="InterPro"/>
</dbReference>
<dbReference type="RefSeq" id="WP_190252711.1">
    <property type="nucleotide sequence ID" value="NZ_BMPI01000027.1"/>
</dbReference>
<dbReference type="InterPro" id="IPR000792">
    <property type="entry name" value="Tscrpt_reg_LuxR_C"/>
</dbReference>
<dbReference type="InterPro" id="IPR011990">
    <property type="entry name" value="TPR-like_helical_dom_sf"/>
</dbReference>